<feature type="domain" description="BIG2" evidence="4">
    <location>
        <begin position="328"/>
        <end position="413"/>
    </location>
</feature>
<proteinExistence type="predicted"/>
<feature type="domain" description="BIG2" evidence="4">
    <location>
        <begin position="603"/>
        <end position="688"/>
    </location>
</feature>
<feature type="domain" description="BIG2" evidence="4">
    <location>
        <begin position="878"/>
        <end position="963"/>
    </location>
</feature>
<keyword evidence="1 3" id="KW-0732">Signal</keyword>
<feature type="domain" description="BIG2" evidence="4">
    <location>
        <begin position="1427"/>
        <end position="1513"/>
    </location>
</feature>
<feature type="domain" description="BIG2" evidence="4">
    <location>
        <begin position="1152"/>
        <end position="1237"/>
    </location>
</feature>
<feature type="domain" description="BIG2" evidence="4">
    <location>
        <begin position="512"/>
        <end position="597"/>
    </location>
</feature>
<dbReference type="Gene3D" id="2.60.40.1080">
    <property type="match status" value="18"/>
</dbReference>
<protein>
    <recommendedName>
        <fullName evidence="4">BIG2 domain-containing protein</fullName>
    </recommendedName>
</protein>
<evidence type="ECO:0000259" key="4">
    <source>
        <dbReference type="SMART" id="SM00635"/>
    </source>
</evidence>
<dbReference type="RefSeq" id="WP_135585650.1">
    <property type="nucleotide sequence ID" value="NZ_RQEP01000005.1"/>
</dbReference>
<feature type="domain" description="BIG2" evidence="4">
    <location>
        <begin position="1061"/>
        <end position="1146"/>
    </location>
</feature>
<accession>A0A4R9G7L5</accession>
<dbReference type="EMBL" id="RQEP01000005">
    <property type="protein sequence ID" value="TGK07618.1"/>
    <property type="molecule type" value="Genomic_DNA"/>
</dbReference>
<organism evidence="5 6">
    <name type="scientific">Leptospira semungkisensis</name>
    <dbReference type="NCBI Taxonomy" id="2484985"/>
    <lineage>
        <taxon>Bacteria</taxon>
        <taxon>Pseudomonadati</taxon>
        <taxon>Spirochaetota</taxon>
        <taxon>Spirochaetia</taxon>
        <taxon>Leptospirales</taxon>
        <taxon>Leptospiraceae</taxon>
        <taxon>Leptospira</taxon>
    </lineage>
</organism>
<evidence type="ECO:0000313" key="5">
    <source>
        <dbReference type="EMBL" id="TGK07618.1"/>
    </source>
</evidence>
<evidence type="ECO:0000313" key="6">
    <source>
        <dbReference type="Proteomes" id="UP000297453"/>
    </source>
</evidence>
<feature type="compositionally biased region" description="Polar residues" evidence="2">
    <location>
        <begin position="2013"/>
        <end position="2033"/>
    </location>
</feature>
<dbReference type="InterPro" id="IPR003343">
    <property type="entry name" value="Big_2"/>
</dbReference>
<feature type="domain" description="BIG2" evidence="4">
    <location>
        <begin position="693"/>
        <end position="782"/>
    </location>
</feature>
<dbReference type="InterPro" id="IPR014755">
    <property type="entry name" value="Cu-Rt/internalin_Ig-like"/>
</dbReference>
<feature type="domain" description="BIG2" evidence="4">
    <location>
        <begin position="968"/>
        <end position="1056"/>
    </location>
</feature>
<feature type="domain" description="BIG2" evidence="4">
    <location>
        <begin position="238"/>
        <end position="323"/>
    </location>
</feature>
<dbReference type="FunFam" id="2.60.40.1080:FF:000001">
    <property type="entry name" value="Bacterial Ig-like domain, group 2"/>
    <property type="match status" value="12"/>
</dbReference>
<name>A0A4R9G7L5_9LEPT</name>
<feature type="domain" description="BIG2" evidence="4">
    <location>
        <begin position="59"/>
        <end position="142"/>
    </location>
</feature>
<evidence type="ECO:0000256" key="2">
    <source>
        <dbReference type="SAM" id="MobiDB-lite"/>
    </source>
</evidence>
<evidence type="ECO:0000256" key="3">
    <source>
        <dbReference type="SAM" id="SignalP"/>
    </source>
</evidence>
<dbReference type="OrthoDB" id="6192638at2"/>
<feature type="domain" description="BIG2" evidence="4">
    <location>
        <begin position="418"/>
        <end position="507"/>
    </location>
</feature>
<feature type="domain" description="BIG2" evidence="4">
    <location>
        <begin position="147"/>
        <end position="233"/>
    </location>
</feature>
<keyword evidence="6" id="KW-1185">Reference proteome</keyword>
<dbReference type="Proteomes" id="UP000297453">
    <property type="component" value="Unassembled WGS sequence"/>
</dbReference>
<feature type="domain" description="BIG2" evidence="4">
    <location>
        <begin position="787"/>
        <end position="872"/>
    </location>
</feature>
<sequence>MSGLVFKVTFRCICSLCLISVLESCSAWPLLSGAAGLAARKKGGPGLFFLPGPNDSPAVLQRVEISAPSTAFAKTSSMQLKATAIYSNNTTQDITPDATWSVTDNSIVQMTATITGQAKAIDVGSTDISIDYLGFSDQIDLTVTAAAMTGITIVCDNSNTPLPQGATRQCNLVGNFADGSHNDLTNDPDVTWDTSNHSVATIDNTASVFGVAAGGPIQITADFNTYNASLPLTVSAATLNSISITPNNSSYALGQMQQYTAIGTYSDNSTHDITLQVGWSSSDTNVFTVGNTSSDKGMVDTQGKGTATVTANLGAVNGQATITVTDAVLNKIIITPANPKVASGNILNMTATGIFSDGTSSDITSQVTWASKDSTIATVDNGAGLQGRVTGVSVGSTNITAAIGGISQSIQLQVTAAVLTSIQVIPDQTSIHLGTVTYVLATGIYSDGTSQNISDQVAWSVADTTILQLGNLNSIPEQKVQSPDTGNQGTVSVTATLGSVSGSANITVTSAALVSIQISPTNPTVANGLSQNFTATGTFSDNSTQDLTNSVTWSSSDITIATISNASGGKGIASTLSAGSTNISATLSGVSSDTSVLMVTAASLESITITPGNPTTPKGTSIGLTATGIYSDGTSSDLTMQVTWSSSNASIGTVDNTPGKQGTATGVSSGSANVLAMLNGVNASVTFKVTNAILTSIQVTPDNTSIPLGTSTYAMATGVYSDGSSLNISDQVIWTSSDGTVLQIGVLTSTPKIELDSPVGGNQGTVNITATLGSTNGSTSITVTSATLSSIQINPTNPSIALGLTQNFTAIGTYSDTTTKDLTNQVAWNSANTSVATVSSASGSSGLSTSIAVGTSDISASLGGVTSPVSTLTVTAATLQSITITPGNPSTPKGRSMNLTATGIFSDGSFQNLTTQVTWSSSSNSTVTMDNASGSEGQATGVNTGTATVSATLNGVIGNSPFKVTNAILNSIQVAADENPLHEGTSTYVQATGVYSDGTSLNISDQVTWSTSDNTIVQLGTLNSIPKKNIIATGGSLGTATVSATLGAITGSSDITVITAALVSIAITPTNPSVALGLTQSFMATGTYTDGSTQDLTNLATWNSASTNVATISNANGSQGIASTVSIGTSDISATYNSITSATSTLTVTAATLESITITPSLPTVPKGRSTNLTATGTYSDGSWIDLTTQVTWGSNNTSVVTLDNATGRQGKASGITVGQTNITAVLGSVSTSATFQVTNAVLTSLEVYLNQNTIALGTSTYAQAIGTYSDGTTLNISDQVSWGSSNTSAVQLGNLAAGPQKILNSAPGSSQGTSSISANLGSISGSSNLTVTAASLVSIQINPTNPSVALGLPQTFKATGTYSDGSTLDISTQVTWVSSATNIATISNANGSQGQSSTLQTGSTNITASLSGVTSPASILTVTSPTLTSITIAPNPTLSIAKGRSQNFTAIGNYTDGSTQDLTIQATWTSSDPSKATVSNAQATSGLVTAIQIGSANISATYNSVTSTATAVTITAAVLTSIQVAPVNYSLPKGNTANYTANGVYSDGTTLDITTQVTWASSVITRAVISNASGNNGLLTATGTGGTTISATLGSISGSTNLTVTAAQLVSISVSPTAPSIYQTQTQNFVATGTYTDTSTQNITTSVTWTSSSTSIATVSNSSGTEGKATGVNAGTATITATLGALSGNTTLTVNAVDLTPPILTNVVSLTPTSIRVTFSESLATSGATTASNYKIALTSALSGTCSDNSNFTSSSSALTVSSVSGSGAVYVLTLSSAQTSGVGYTLVANKPGITDLSPLSNTLSCPNYGDFVGQEQLKVTSAACASVTSVIVSFSKPIKSGTNTTGSAECSTTTECAKRYSFIGTSSLGTVNSAKILDGIVCGGAAADSSKVCVTHNLIQSGSQYTVMGANNVDGDGFDNSSWGSIRNSLDTENMQSSPRDRASFIGCGTSPVNFSDGPISVDPNSSTFGYLVDFNNKLYNGPNNAGSGALRFNYDGTSPENVQFSFTKDTTAQNGDSTNVSSNTATSRENSIPVPPYVTLGHSSCTVNNATLASGCGPDNENSRGVFVNGILNGIPYIFVGGARTTPDASGNYLFDYLYYSSDTSTNLNYKYIDMSTITGSVTATATSMVVQNNRVYPGFAKTSNSGGPVLGGLLGGLNAPDLGYISFNSADTTKGFCTSGSNCDAYDGSHGARFLINYMSYFGGPTFLSGVVSNNASPNWAYYIGVDSMFVFNDRIYAGNGGLHAVGHNGSIIRSTTASPVTPCSGPDTCSDWTEIGPRSNSNWHGASNTWFSLELSKLYDLVPADKAIAQFAEFNGNLYMTRTICIQSTQATTIRTSAGTASGCTDGTTTNRRAQLWKCDPTNGGADSTNPTTCESGEWSVVGDDGSGITNFGDSTNRSMTMVVKNGSYLYVGFDNTAGIRVYRTNTANPGSASSAWTQVAGAGLTDPTNVQQIFSAVSVSTGGVNYLYVSVGKNNTPVRVFRQQN</sequence>
<feature type="domain" description="BIG2" evidence="4">
    <location>
        <begin position="1336"/>
        <end position="1421"/>
    </location>
</feature>
<feature type="signal peptide" evidence="3">
    <location>
        <begin position="1"/>
        <end position="27"/>
    </location>
</feature>
<feature type="domain" description="BIG2" evidence="4">
    <location>
        <begin position="1609"/>
        <end position="1694"/>
    </location>
</feature>
<dbReference type="Pfam" id="PF02368">
    <property type="entry name" value="Big_2"/>
    <property type="match status" value="12"/>
</dbReference>
<evidence type="ECO:0000256" key="1">
    <source>
        <dbReference type="ARBA" id="ARBA00022729"/>
    </source>
</evidence>
<feature type="region of interest" description="Disordered" evidence="2">
    <location>
        <begin position="2013"/>
        <end position="2035"/>
    </location>
</feature>
<dbReference type="SUPFAM" id="SSF49373">
    <property type="entry name" value="Invasin/intimin cell-adhesion fragments"/>
    <property type="match status" value="3"/>
</dbReference>
<dbReference type="InterPro" id="IPR008964">
    <property type="entry name" value="Invasin/intimin_cell_adhesion"/>
</dbReference>
<dbReference type="Gene3D" id="2.60.40.1220">
    <property type="match status" value="1"/>
</dbReference>
<feature type="chain" id="PRO_5020514721" description="BIG2 domain-containing protein" evidence="3">
    <location>
        <begin position="28"/>
        <end position="2491"/>
    </location>
</feature>
<feature type="domain" description="BIG2" evidence="4">
    <location>
        <begin position="1242"/>
        <end position="1331"/>
    </location>
</feature>
<comment type="caution">
    <text evidence="5">The sequence shown here is derived from an EMBL/GenBank/DDBJ whole genome shotgun (WGS) entry which is preliminary data.</text>
</comment>
<gene>
    <name evidence="5" type="ORF">EHO59_05830</name>
</gene>
<feature type="domain" description="BIG2" evidence="4">
    <location>
        <begin position="1519"/>
        <end position="1604"/>
    </location>
</feature>
<dbReference type="SMART" id="SM00635">
    <property type="entry name" value="BID_2"/>
    <property type="match status" value="18"/>
</dbReference>
<reference evidence="5" key="1">
    <citation type="journal article" date="2019" name="PLoS Negl. Trop. Dis.">
        <title>Revisiting the worldwide diversity of Leptospira species in the environment.</title>
        <authorList>
            <person name="Vincent A.T."/>
            <person name="Schiettekatte O."/>
            <person name="Bourhy P."/>
            <person name="Veyrier F.J."/>
            <person name="Picardeau M."/>
        </authorList>
    </citation>
    <scope>NUCLEOTIDE SEQUENCE [LARGE SCALE GENOMIC DNA]</scope>
    <source>
        <strain evidence="5">SSS9</strain>
    </source>
</reference>